<protein>
    <submittedName>
        <fullName evidence="8">DoxX family protein</fullName>
    </submittedName>
</protein>
<dbReference type="OrthoDB" id="9808524at2"/>
<name>A0A420UYD0_9ACTN</name>
<keyword evidence="6 7" id="KW-0472">Membrane</keyword>
<evidence type="ECO:0000313" key="8">
    <source>
        <dbReference type="EMBL" id="RKM92828.1"/>
    </source>
</evidence>
<evidence type="ECO:0000256" key="7">
    <source>
        <dbReference type="SAM" id="Phobius"/>
    </source>
</evidence>
<comment type="subcellular location">
    <subcellularLocation>
        <location evidence="1">Cell membrane</location>
        <topology evidence="1">Multi-pass membrane protein</topology>
    </subcellularLocation>
</comment>
<comment type="caution">
    <text evidence="8">The sequence shown here is derived from an EMBL/GenBank/DDBJ whole genome shotgun (WGS) entry which is preliminary data.</text>
</comment>
<accession>A0A420UYD0</accession>
<dbReference type="AlphaFoldDB" id="A0A420UYD0"/>
<proteinExistence type="inferred from homology"/>
<dbReference type="Proteomes" id="UP000028058">
    <property type="component" value="Unassembled WGS sequence"/>
</dbReference>
<keyword evidence="9" id="KW-1185">Reference proteome</keyword>
<reference evidence="8 9" key="1">
    <citation type="journal article" date="2014" name="Genome Announc.">
        <title>Draft Genome Sequence of Streptomyces fradiae ATCC 19609, a Strain Highly Sensitive to Antibiotics.</title>
        <authorList>
            <person name="Bekker O.B."/>
            <person name="Klimina K.M."/>
            <person name="Vatlin A.A."/>
            <person name="Zakharevich N.V."/>
            <person name="Kasianov A.S."/>
            <person name="Danilenko V.N."/>
        </authorList>
    </citation>
    <scope>NUCLEOTIDE SEQUENCE [LARGE SCALE GENOMIC DNA]</scope>
    <source>
        <strain evidence="8 9">ATCC 19609</strain>
    </source>
</reference>
<evidence type="ECO:0000256" key="2">
    <source>
        <dbReference type="ARBA" id="ARBA00006679"/>
    </source>
</evidence>
<dbReference type="InterPro" id="IPR032808">
    <property type="entry name" value="DoxX"/>
</dbReference>
<gene>
    <name evidence="8" type="ORF">SFRA_023215</name>
</gene>
<dbReference type="PANTHER" id="PTHR33452">
    <property type="entry name" value="OXIDOREDUCTASE CATD-RELATED"/>
    <property type="match status" value="1"/>
</dbReference>
<dbReference type="PANTHER" id="PTHR33452:SF4">
    <property type="entry name" value="BLL4328 PROTEIN"/>
    <property type="match status" value="1"/>
</dbReference>
<keyword evidence="4 7" id="KW-0812">Transmembrane</keyword>
<sequence>MSESRVSPARVAPGERGLTGALNRSSGHVLGLFRIVVGFLFACHGAATLFNVLGGPHGGVVPEVGAWPSWWAAAIQLVGGGLVMLGVWTRIAATLCSGSMAYAYFVSHQGEALFPLQNGGEAAAMFCWAFLLIAVLGPGRLALDSLFRPADERERETDGRNALAV</sequence>
<dbReference type="InterPro" id="IPR051907">
    <property type="entry name" value="DoxX-like_oxidoreductase"/>
</dbReference>
<dbReference type="GO" id="GO:0005886">
    <property type="term" value="C:plasma membrane"/>
    <property type="evidence" value="ECO:0007669"/>
    <property type="project" value="UniProtKB-SubCell"/>
</dbReference>
<comment type="similarity">
    <text evidence="2">Belongs to the DoxX family.</text>
</comment>
<evidence type="ECO:0000256" key="5">
    <source>
        <dbReference type="ARBA" id="ARBA00022989"/>
    </source>
</evidence>
<evidence type="ECO:0000256" key="4">
    <source>
        <dbReference type="ARBA" id="ARBA00022692"/>
    </source>
</evidence>
<organism evidence="8 9">
    <name type="scientific">Streptomyces xinghaiensis</name>
    <dbReference type="NCBI Taxonomy" id="1038928"/>
    <lineage>
        <taxon>Bacteria</taxon>
        <taxon>Bacillati</taxon>
        <taxon>Actinomycetota</taxon>
        <taxon>Actinomycetes</taxon>
        <taxon>Kitasatosporales</taxon>
        <taxon>Streptomycetaceae</taxon>
        <taxon>Streptomyces</taxon>
    </lineage>
</organism>
<keyword evidence="5 7" id="KW-1133">Transmembrane helix</keyword>
<feature type="transmembrane region" description="Helical" evidence="7">
    <location>
        <begin position="32"/>
        <end position="50"/>
    </location>
</feature>
<dbReference type="EMBL" id="JNAD02000012">
    <property type="protein sequence ID" value="RKM92828.1"/>
    <property type="molecule type" value="Genomic_DNA"/>
</dbReference>
<evidence type="ECO:0000313" key="9">
    <source>
        <dbReference type="Proteomes" id="UP000028058"/>
    </source>
</evidence>
<dbReference type="RefSeq" id="WP_050363736.1">
    <property type="nucleotide sequence ID" value="NZ_JBFACB010000011.1"/>
</dbReference>
<evidence type="ECO:0000256" key="3">
    <source>
        <dbReference type="ARBA" id="ARBA00022475"/>
    </source>
</evidence>
<keyword evidence="3" id="KW-1003">Cell membrane</keyword>
<dbReference type="Pfam" id="PF07681">
    <property type="entry name" value="DoxX"/>
    <property type="match status" value="1"/>
</dbReference>
<evidence type="ECO:0000256" key="1">
    <source>
        <dbReference type="ARBA" id="ARBA00004651"/>
    </source>
</evidence>
<evidence type="ECO:0000256" key="6">
    <source>
        <dbReference type="ARBA" id="ARBA00023136"/>
    </source>
</evidence>
<feature type="transmembrane region" description="Helical" evidence="7">
    <location>
        <begin position="70"/>
        <end position="88"/>
    </location>
</feature>